<dbReference type="EMBL" id="FOGO01000007">
    <property type="protein sequence ID" value="SES03624.1"/>
    <property type="molecule type" value="Genomic_DNA"/>
</dbReference>
<dbReference type="AlphaFoldDB" id="A0A1H9U373"/>
<proteinExistence type="predicted"/>
<reference evidence="2" key="1">
    <citation type="submission" date="2016-10" db="EMBL/GenBank/DDBJ databases">
        <authorList>
            <person name="Varghese N."/>
            <person name="Submissions S."/>
        </authorList>
    </citation>
    <scope>NUCLEOTIDE SEQUENCE [LARGE SCALE GENOMIC DNA]</scope>
    <source>
        <strain evidence="2">CGMCC 4.6825</strain>
    </source>
</reference>
<accession>A0A1H9U373</accession>
<dbReference type="OrthoDB" id="4283050at2"/>
<organism evidence="1 2">
    <name type="scientific">Streptomyces qinglanensis</name>
    <dbReference type="NCBI Taxonomy" id="943816"/>
    <lineage>
        <taxon>Bacteria</taxon>
        <taxon>Bacillati</taxon>
        <taxon>Actinomycetota</taxon>
        <taxon>Actinomycetes</taxon>
        <taxon>Kitasatosporales</taxon>
        <taxon>Streptomycetaceae</taxon>
        <taxon>Streptomyces</taxon>
    </lineage>
</organism>
<gene>
    <name evidence="1" type="ORF">SAMN05421870_107254</name>
</gene>
<sequence length="84" mass="8526">MNDDQDGPVPPVATGLPLAVGSDGQPYLGCDTVIALLRAIASSSRNLADAPDCDLDTLAAILDLEADALEVRAIAHTTSPRAAA</sequence>
<evidence type="ECO:0000313" key="1">
    <source>
        <dbReference type="EMBL" id="SES03624.1"/>
    </source>
</evidence>
<dbReference type="RefSeq" id="WP_075001173.1">
    <property type="nucleotide sequence ID" value="NZ_FOGO01000007.1"/>
</dbReference>
<dbReference type="Proteomes" id="UP000182841">
    <property type="component" value="Unassembled WGS sequence"/>
</dbReference>
<name>A0A1H9U373_9ACTN</name>
<evidence type="ECO:0000313" key="2">
    <source>
        <dbReference type="Proteomes" id="UP000182841"/>
    </source>
</evidence>
<protein>
    <submittedName>
        <fullName evidence="1">Uncharacterized protein</fullName>
    </submittedName>
</protein>
<keyword evidence="2" id="KW-1185">Reference proteome</keyword>